<organism evidence="1 2">
    <name type="scientific">Winogradskyella pacifica</name>
    <dbReference type="NCBI Taxonomy" id="664642"/>
    <lineage>
        <taxon>Bacteria</taxon>
        <taxon>Pseudomonadati</taxon>
        <taxon>Bacteroidota</taxon>
        <taxon>Flavobacteriia</taxon>
        <taxon>Flavobacteriales</taxon>
        <taxon>Flavobacteriaceae</taxon>
        <taxon>Winogradskyella</taxon>
    </lineage>
</organism>
<accession>A0A3D9LN13</accession>
<keyword evidence="2" id="KW-1185">Reference proteome</keyword>
<dbReference type="RefSeq" id="WP_115811120.1">
    <property type="nucleotide sequence ID" value="NZ_QREI01000006.1"/>
</dbReference>
<proteinExistence type="predicted"/>
<dbReference type="CDD" id="cd16377">
    <property type="entry name" value="23S_rRNA_IVP_like"/>
    <property type="match status" value="1"/>
</dbReference>
<sequence>MYQHSFEKLNVWQDSIDLVELIYNTVKTFPDDEKFGMSSQMKRCSVSISSNLAEGTSRTSNKDKSRFSTIAFSSTMELLCQIILCQRLGFINNNEYSILREKVLKISNQINALKKYQLNT</sequence>
<dbReference type="EMBL" id="QREI01000006">
    <property type="protein sequence ID" value="REE08665.1"/>
    <property type="molecule type" value="Genomic_DNA"/>
</dbReference>
<dbReference type="Proteomes" id="UP000256919">
    <property type="component" value="Unassembled WGS sequence"/>
</dbReference>
<name>A0A3D9LN13_9FLAO</name>
<reference evidence="1 2" key="1">
    <citation type="submission" date="2018-07" db="EMBL/GenBank/DDBJ databases">
        <title>Genomic Encyclopedia of Type Strains, Phase III (KMG-III): the genomes of soil and plant-associated and newly described type strains.</title>
        <authorList>
            <person name="Whitman W."/>
        </authorList>
    </citation>
    <scope>NUCLEOTIDE SEQUENCE [LARGE SCALE GENOMIC DNA]</scope>
    <source>
        <strain evidence="1 2">CECT 7948</strain>
    </source>
</reference>
<dbReference type="Pfam" id="PF05635">
    <property type="entry name" value="23S_rRNA_IVP"/>
    <property type="match status" value="1"/>
</dbReference>
<gene>
    <name evidence="1" type="ORF">DFQ09_106132</name>
</gene>
<evidence type="ECO:0000313" key="2">
    <source>
        <dbReference type="Proteomes" id="UP000256919"/>
    </source>
</evidence>
<dbReference type="OrthoDB" id="9811959at2"/>
<dbReference type="Gene3D" id="1.20.1440.60">
    <property type="entry name" value="23S rRNA-intervening sequence"/>
    <property type="match status" value="1"/>
</dbReference>
<dbReference type="PANTHER" id="PTHR38471:SF2">
    <property type="entry name" value="FOUR HELIX BUNDLE PROTEIN"/>
    <property type="match status" value="1"/>
</dbReference>
<dbReference type="SUPFAM" id="SSF158446">
    <property type="entry name" value="IVS-encoded protein-like"/>
    <property type="match status" value="1"/>
</dbReference>
<dbReference type="NCBIfam" id="TIGR02436">
    <property type="entry name" value="four helix bundle protein"/>
    <property type="match status" value="1"/>
</dbReference>
<dbReference type="AlphaFoldDB" id="A0A3D9LN13"/>
<protein>
    <submittedName>
        <fullName evidence="1">Four helix bundle protein</fullName>
    </submittedName>
</protein>
<dbReference type="InterPro" id="IPR036583">
    <property type="entry name" value="23S_rRNA_IVS_sf"/>
</dbReference>
<comment type="caution">
    <text evidence="1">The sequence shown here is derived from an EMBL/GenBank/DDBJ whole genome shotgun (WGS) entry which is preliminary data.</text>
</comment>
<evidence type="ECO:0000313" key="1">
    <source>
        <dbReference type="EMBL" id="REE08665.1"/>
    </source>
</evidence>
<dbReference type="InterPro" id="IPR012657">
    <property type="entry name" value="23S_rRNA-intervening_sequence"/>
</dbReference>
<dbReference type="PANTHER" id="PTHR38471">
    <property type="entry name" value="FOUR HELIX BUNDLE PROTEIN"/>
    <property type="match status" value="1"/>
</dbReference>